<comment type="caution">
    <text evidence="2">The sequence shown here is derived from an EMBL/GenBank/DDBJ whole genome shotgun (WGS) entry which is preliminary data.</text>
</comment>
<dbReference type="Pfam" id="PF00646">
    <property type="entry name" value="F-box"/>
    <property type="match status" value="1"/>
</dbReference>
<reference evidence="2" key="1">
    <citation type="submission" date="2022-12" db="EMBL/GenBank/DDBJ databases">
        <title>Genome assemblies of Blomia tropicalis.</title>
        <authorList>
            <person name="Cui Y."/>
        </authorList>
    </citation>
    <scope>NUCLEOTIDE SEQUENCE</scope>
    <source>
        <tissue evidence="2">Adult mites</tissue>
    </source>
</reference>
<evidence type="ECO:0000313" key="2">
    <source>
        <dbReference type="EMBL" id="KAJ6220547.1"/>
    </source>
</evidence>
<protein>
    <recommendedName>
        <fullName evidence="1">F-box domain-containing protein</fullName>
    </recommendedName>
</protein>
<keyword evidence="3" id="KW-1185">Reference proteome</keyword>
<name>A0A9Q0MAC4_BLOTA</name>
<dbReference type="Gene3D" id="1.20.1280.50">
    <property type="match status" value="1"/>
</dbReference>
<dbReference type="Proteomes" id="UP001142055">
    <property type="component" value="Chromosome 2"/>
</dbReference>
<dbReference type="InterPro" id="IPR001810">
    <property type="entry name" value="F-box_dom"/>
</dbReference>
<organism evidence="2 3">
    <name type="scientific">Blomia tropicalis</name>
    <name type="common">Mite</name>
    <dbReference type="NCBI Taxonomy" id="40697"/>
    <lineage>
        <taxon>Eukaryota</taxon>
        <taxon>Metazoa</taxon>
        <taxon>Ecdysozoa</taxon>
        <taxon>Arthropoda</taxon>
        <taxon>Chelicerata</taxon>
        <taxon>Arachnida</taxon>
        <taxon>Acari</taxon>
        <taxon>Acariformes</taxon>
        <taxon>Sarcoptiformes</taxon>
        <taxon>Astigmata</taxon>
        <taxon>Glycyphagoidea</taxon>
        <taxon>Echimyopodidae</taxon>
        <taxon>Blomia</taxon>
    </lineage>
</organism>
<evidence type="ECO:0000259" key="1">
    <source>
        <dbReference type="Pfam" id="PF00646"/>
    </source>
</evidence>
<feature type="domain" description="F-box" evidence="1">
    <location>
        <begin position="3"/>
        <end position="40"/>
    </location>
</feature>
<dbReference type="EMBL" id="JAPWDV010000002">
    <property type="protein sequence ID" value="KAJ6220547.1"/>
    <property type="molecule type" value="Genomic_DNA"/>
</dbReference>
<dbReference type="InterPro" id="IPR036047">
    <property type="entry name" value="F-box-like_dom_sf"/>
</dbReference>
<evidence type="ECO:0000313" key="3">
    <source>
        <dbReference type="Proteomes" id="UP001142055"/>
    </source>
</evidence>
<sequence length="238" mass="28807">MNKLTDDCLIRILSEFSLQRRIHLRIVCRRWTNLIERLCSRKISLKLFSTKDDIYYYLEYLMKQKLQMDSRFLLKPIGLDDHLVIQNDCVKLGQLLQKIFVNVQHIQLDLSFFRRDQSCFADQKFWLRFQSLQTITLYGNLRYAEPRLQLFNSLINLKQLNLLVYQYEFALKLKNKTTDDDSTIDTRSIERSLSKKKTFICCRKRSFARSLQHRNFRKRSWRRRTSWLNRKSSTNGSK</sequence>
<dbReference type="SUPFAM" id="SSF81383">
    <property type="entry name" value="F-box domain"/>
    <property type="match status" value="1"/>
</dbReference>
<gene>
    <name evidence="2" type="ORF">RDWZM_006359</name>
</gene>
<accession>A0A9Q0MAC4</accession>
<proteinExistence type="predicted"/>
<dbReference type="AlphaFoldDB" id="A0A9Q0MAC4"/>